<sequence length="178" mass="19789">MNSIFNPKSILHPTSPITKACSFLMLTGFGMMTTEVLANERISQSISTVGTSMPADSSLKGQFVIPTRDKNKFRTENMESIVGIIPQGITPNGDGKNDKLVIDGILGLKNKLSIFNRWGNLVFEKENYTNDWGGEYLTSESTSDGKLLPDGIYYYVIDFYGQKENISTYVLINRLAVK</sequence>
<organism evidence="1 2">
    <name type="scientific">Aquirufa beregesia</name>
    <dbReference type="NCBI Taxonomy" id="2516556"/>
    <lineage>
        <taxon>Bacteria</taxon>
        <taxon>Pseudomonadati</taxon>
        <taxon>Bacteroidota</taxon>
        <taxon>Cytophagia</taxon>
        <taxon>Cytophagales</taxon>
        <taxon>Flectobacillaceae</taxon>
        <taxon>Aquirufa</taxon>
    </lineage>
</organism>
<dbReference type="RefSeq" id="WP_166231181.1">
    <property type="nucleotide sequence ID" value="NZ_CBCSIJ010000007.1"/>
</dbReference>
<dbReference type="NCBIfam" id="TIGR04131">
    <property type="entry name" value="Bac_Flav_CTERM"/>
    <property type="match status" value="1"/>
</dbReference>
<evidence type="ECO:0000313" key="2">
    <source>
        <dbReference type="Proteomes" id="UP001318301"/>
    </source>
</evidence>
<name>A0ABX0EYC2_9BACT</name>
<comment type="caution">
    <text evidence="1">The sequence shown here is derived from an EMBL/GenBank/DDBJ whole genome shotgun (WGS) entry which is preliminary data.</text>
</comment>
<evidence type="ECO:0000313" key="1">
    <source>
        <dbReference type="EMBL" id="NGZ44607.1"/>
    </source>
</evidence>
<dbReference type="InterPro" id="IPR026341">
    <property type="entry name" value="T9SS_type_B"/>
</dbReference>
<accession>A0ABX0EYC2</accession>
<protein>
    <submittedName>
        <fullName evidence="1">Gliding motility-associated C-terminal domain-containing protein</fullName>
    </submittedName>
</protein>
<gene>
    <name evidence="1" type="ORF">EWU23_08970</name>
</gene>
<reference evidence="1 2" key="1">
    <citation type="submission" date="2019-02" db="EMBL/GenBank/DDBJ databases">
        <title>Genome of a new Bacteroidetes strain.</title>
        <authorList>
            <person name="Pitt A."/>
        </authorList>
    </citation>
    <scope>NUCLEOTIDE SEQUENCE [LARGE SCALE GENOMIC DNA]</scope>
    <source>
        <strain evidence="1 2">50C-KIRBA</strain>
    </source>
</reference>
<proteinExistence type="predicted"/>
<dbReference type="EMBL" id="SEWW01000005">
    <property type="protein sequence ID" value="NGZ44607.1"/>
    <property type="molecule type" value="Genomic_DNA"/>
</dbReference>
<keyword evidence="2" id="KW-1185">Reference proteome</keyword>
<dbReference type="Pfam" id="PF13585">
    <property type="entry name" value="CHU_C"/>
    <property type="match status" value="1"/>
</dbReference>
<dbReference type="Proteomes" id="UP001318301">
    <property type="component" value="Unassembled WGS sequence"/>
</dbReference>